<evidence type="ECO:0008006" key="3">
    <source>
        <dbReference type="Google" id="ProtNLM"/>
    </source>
</evidence>
<proteinExistence type="predicted"/>
<dbReference type="AlphaFoldDB" id="A0AAU8TYK5"/>
<protein>
    <recommendedName>
        <fullName evidence="3">Threonine synthase</fullName>
    </recommendedName>
</protein>
<dbReference type="EMBL" id="CP011117">
    <property type="protein sequence ID" value="AKA85779.1"/>
    <property type="molecule type" value="Genomic_DNA"/>
</dbReference>
<accession>A0AAU8TYK5</accession>
<sequence length="46" mass="5097">MATLVRGEPDAEKCRPSRAAHILAKPHHHCIDTQSPIFPWLTHGIG</sequence>
<dbReference type="KEGG" id="pfb:VO64_5233"/>
<dbReference type="Proteomes" id="UP000033099">
    <property type="component" value="Chromosome"/>
</dbReference>
<organism evidence="1 2">
    <name type="scientific">Pseudomonas synxantha</name>
    <dbReference type="NCBI Taxonomy" id="47883"/>
    <lineage>
        <taxon>Bacteria</taxon>
        <taxon>Pseudomonadati</taxon>
        <taxon>Pseudomonadota</taxon>
        <taxon>Gammaproteobacteria</taxon>
        <taxon>Pseudomonadales</taxon>
        <taxon>Pseudomonadaceae</taxon>
        <taxon>Pseudomonas</taxon>
    </lineage>
</organism>
<reference evidence="1 2" key="1">
    <citation type="journal article" date="2015" name="Genome Announc.">
        <title>Complete Genome Sequence of Biocontrol Strain Pseudomonas fluorescens LBUM223.</title>
        <authorList>
            <person name="Roquigny R."/>
            <person name="Arseneault T."/>
            <person name="Gadkar V.J."/>
            <person name="Novinscak A."/>
            <person name="Joly D.L."/>
            <person name="Filion M."/>
        </authorList>
    </citation>
    <scope>NUCLEOTIDE SEQUENCE [LARGE SCALE GENOMIC DNA]</scope>
    <source>
        <strain evidence="1 2">LBUM223</strain>
    </source>
</reference>
<evidence type="ECO:0000313" key="2">
    <source>
        <dbReference type="Proteomes" id="UP000033099"/>
    </source>
</evidence>
<gene>
    <name evidence="1" type="ORF">VO64_5233</name>
</gene>
<evidence type="ECO:0000313" key="1">
    <source>
        <dbReference type="EMBL" id="AKA85779.1"/>
    </source>
</evidence>
<name>A0AAU8TYK5_9PSED</name>